<dbReference type="PANTHER" id="PTHR48207:SF3">
    <property type="entry name" value="SUCCINATE--HYDROXYMETHYLGLUTARATE COA-TRANSFERASE"/>
    <property type="match status" value="1"/>
</dbReference>
<dbReference type="InterPro" id="IPR003673">
    <property type="entry name" value="CoA-Trfase_fam_III"/>
</dbReference>
<evidence type="ECO:0000313" key="2">
    <source>
        <dbReference type="EMBL" id="PXW63534.1"/>
    </source>
</evidence>
<dbReference type="PANTHER" id="PTHR48207">
    <property type="entry name" value="SUCCINATE--HYDROXYMETHYLGLUTARATE COA-TRANSFERASE"/>
    <property type="match status" value="1"/>
</dbReference>
<protein>
    <submittedName>
        <fullName evidence="2">Formyl-CoA transferase/CoA:oxalate CoA-transferase</fullName>
    </submittedName>
</protein>
<dbReference type="GO" id="GO:0008410">
    <property type="term" value="F:CoA-transferase activity"/>
    <property type="evidence" value="ECO:0007669"/>
    <property type="project" value="TreeGrafter"/>
</dbReference>
<dbReference type="SUPFAM" id="SSF89796">
    <property type="entry name" value="CoA-transferase family III (CaiB/BaiF)"/>
    <property type="match status" value="1"/>
</dbReference>
<dbReference type="AlphaFoldDB" id="A0A2V3UEY6"/>
<evidence type="ECO:0000313" key="3">
    <source>
        <dbReference type="Proteomes" id="UP000248021"/>
    </source>
</evidence>
<organism evidence="2 3">
    <name type="scientific">Chelatococcus asaccharovorans</name>
    <dbReference type="NCBI Taxonomy" id="28210"/>
    <lineage>
        <taxon>Bacteria</taxon>
        <taxon>Pseudomonadati</taxon>
        <taxon>Pseudomonadota</taxon>
        <taxon>Alphaproteobacteria</taxon>
        <taxon>Hyphomicrobiales</taxon>
        <taxon>Chelatococcaceae</taxon>
        <taxon>Chelatococcus</taxon>
    </lineage>
</organism>
<accession>A0A2V3UEY6</accession>
<dbReference type="Proteomes" id="UP000248021">
    <property type="component" value="Unassembled WGS sequence"/>
</dbReference>
<proteinExistence type="predicted"/>
<dbReference type="Gene3D" id="3.30.1540.10">
    <property type="entry name" value="formyl-coa transferase, domain 3"/>
    <property type="match status" value="1"/>
</dbReference>
<gene>
    <name evidence="2" type="ORF">C7450_102450</name>
</gene>
<sequence>MVSSNTIDGSGALKKGALNGIRVVDVSRALAGPFTTMLMGDLGADVIKLEMPGTGDESRYWGPPFATYMSSNRNKRSAEVDLHTDEGRNICLDLIRNADVLVENFRPGTMRRFKLDYETVAKIKPDLIYCSISAYGQTGPMSHRPGIDLMVQAVSGLMSQTGEPDGRAMKAGGPIADIVGGFSAVVSIMASLMERRETGRGRYIDIAMLDALMMVLNQQIVTYTATGKPYARVGNAHPLMAPYESFPASDREFVMAVTNEKAWKAFISIPEFAHLDEVPEFKAQVDRNINRVKMLEEIYRVFRAKPAEYWLAELDKRGIPSEPILTLPEVVSHPHIKERGSLMEIEYPPGSGTRVVIPGMPWRDVAAPRIQRDPPGLGQHTREVLEELYGPGGIKAAG</sequence>
<reference evidence="2 3" key="1">
    <citation type="submission" date="2018-05" db="EMBL/GenBank/DDBJ databases">
        <title>Genomic Encyclopedia of Type Strains, Phase IV (KMG-IV): sequencing the most valuable type-strain genomes for metagenomic binning, comparative biology and taxonomic classification.</title>
        <authorList>
            <person name="Goeker M."/>
        </authorList>
    </citation>
    <scope>NUCLEOTIDE SEQUENCE [LARGE SCALE GENOMIC DNA]</scope>
    <source>
        <strain evidence="2 3">DSM 6462</strain>
    </source>
</reference>
<dbReference type="RefSeq" id="WP_110373668.1">
    <property type="nucleotide sequence ID" value="NZ_JAHBRY010000002.1"/>
</dbReference>
<dbReference type="Gene3D" id="3.40.50.10540">
    <property type="entry name" value="Crotonobetainyl-coa:carnitine coa-transferase, domain 1"/>
    <property type="match status" value="1"/>
</dbReference>
<dbReference type="EMBL" id="QJJK01000002">
    <property type="protein sequence ID" value="PXW63534.1"/>
    <property type="molecule type" value="Genomic_DNA"/>
</dbReference>
<dbReference type="InterPro" id="IPR023606">
    <property type="entry name" value="CoA-Trfase_III_dom_1_sf"/>
</dbReference>
<keyword evidence="1 2" id="KW-0808">Transferase</keyword>
<name>A0A2V3UEY6_9HYPH</name>
<comment type="caution">
    <text evidence="2">The sequence shown here is derived from an EMBL/GenBank/DDBJ whole genome shotgun (WGS) entry which is preliminary data.</text>
</comment>
<dbReference type="Pfam" id="PF02515">
    <property type="entry name" value="CoA_transf_3"/>
    <property type="match status" value="1"/>
</dbReference>
<dbReference type="InterPro" id="IPR050483">
    <property type="entry name" value="CoA-transferase_III_domain"/>
</dbReference>
<evidence type="ECO:0000256" key="1">
    <source>
        <dbReference type="ARBA" id="ARBA00022679"/>
    </source>
</evidence>
<dbReference type="OrthoDB" id="5720311at2"/>
<keyword evidence="3" id="KW-1185">Reference proteome</keyword>
<dbReference type="InterPro" id="IPR044855">
    <property type="entry name" value="CoA-Trfase_III_dom3_sf"/>
</dbReference>